<gene>
    <name evidence="1" type="ORF">V3330_03090</name>
</gene>
<keyword evidence="2" id="KW-1185">Reference proteome</keyword>
<proteinExistence type="predicted"/>
<dbReference type="InterPro" id="IPR014917">
    <property type="entry name" value="DUF1800"/>
</dbReference>
<dbReference type="PROSITE" id="PS51318">
    <property type="entry name" value="TAT"/>
    <property type="match status" value="1"/>
</dbReference>
<reference evidence="1 2" key="1">
    <citation type="submission" date="2024-02" db="EMBL/GenBank/DDBJ databases">
        <title>A novel Wenzhouxiangellaceae bacterium, isolated from coastal sediments.</title>
        <authorList>
            <person name="Du Z.-J."/>
            <person name="Ye Y.-Q."/>
            <person name="Zhang X.-Y."/>
        </authorList>
    </citation>
    <scope>NUCLEOTIDE SEQUENCE [LARGE SCALE GENOMIC DNA]</scope>
    <source>
        <strain evidence="1 2">CH-27</strain>
    </source>
</reference>
<name>A0AAW9R9Z2_9GAMM</name>
<protein>
    <submittedName>
        <fullName evidence="1">DUF1800 domain-containing protein</fullName>
    </submittedName>
</protein>
<sequence>MKNPEFTGFSRRTLIQGSVVAGTAGLMLTRPQPASAAAADFAEVTPLWPAPQTAESPAITPPLAALVLNKAGFGPRPGDIAAFNALGGDDAARLAAWVDQQLNPTGSDPAVEDRLAALLLSSEPADQAAYDTIDKTAEQLWTDHARSSDWQTRNRPVWQMERLTLLRGAYSQWQLREVLYDFWFNHFNVFGREFPTSGMMPEYDRQMRQHLFGNFADMLTANAKTASMLYYLDNYANTWPHPNENYAREVLELHTLGAIENYYGPVDPGTVGNNSKGQRAGYTEIDVFQFARALTGWAVSDTTDGSPDTGAFIFRPNRHYNFSDGPIEVMDVTINSPGGGESDVTDVLDYLAGHYGTARFIAWKLCTRLIGDNPSEAIVSSTADEFYNRRFDNDQLKEVYRHVLLSSEFQTAWGDKVKRPIETLVRAMRAADVDFTIRLDDNVSNAVFGRLDDTGQYPFGYEPPTGYPDEREMWQGSGALIMSWRAITYMLRQSSLVNLAEQTNTGIPAVNDRTPDNIVDFWMDRALGYALENAVRDRIVQFITDQLSGAAGSPINTDTTNTGSSSTYQRIIRAVVGLILMSPDALRR</sequence>
<accession>A0AAW9R9Z2</accession>
<dbReference type="InterPro" id="IPR006311">
    <property type="entry name" value="TAT_signal"/>
</dbReference>
<evidence type="ECO:0000313" key="1">
    <source>
        <dbReference type="EMBL" id="MEJ8566602.1"/>
    </source>
</evidence>
<dbReference type="RefSeq" id="WP_354693926.1">
    <property type="nucleotide sequence ID" value="NZ_JAZHOG010000002.1"/>
</dbReference>
<dbReference type="EMBL" id="JAZHOG010000002">
    <property type="protein sequence ID" value="MEJ8566602.1"/>
    <property type="molecule type" value="Genomic_DNA"/>
</dbReference>
<dbReference type="Proteomes" id="UP001359886">
    <property type="component" value="Unassembled WGS sequence"/>
</dbReference>
<comment type="caution">
    <text evidence="1">The sequence shown here is derived from an EMBL/GenBank/DDBJ whole genome shotgun (WGS) entry which is preliminary data.</text>
</comment>
<evidence type="ECO:0000313" key="2">
    <source>
        <dbReference type="Proteomes" id="UP001359886"/>
    </source>
</evidence>
<dbReference type="AlphaFoldDB" id="A0AAW9R9Z2"/>
<organism evidence="1 2">
    <name type="scientific">Elongatibacter sediminis</name>
    <dbReference type="NCBI Taxonomy" id="3119006"/>
    <lineage>
        <taxon>Bacteria</taxon>
        <taxon>Pseudomonadati</taxon>
        <taxon>Pseudomonadota</taxon>
        <taxon>Gammaproteobacteria</taxon>
        <taxon>Chromatiales</taxon>
        <taxon>Wenzhouxiangellaceae</taxon>
        <taxon>Elongatibacter</taxon>
    </lineage>
</organism>
<dbReference type="Pfam" id="PF08811">
    <property type="entry name" value="DUF1800"/>
    <property type="match status" value="1"/>
</dbReference>